<organism evidence="1 2">
    <name type="scientific">Aquamicrobium soli</name>
    <dbReference type="NCBI Taxonomy" id="1811518"/>
    <lineage>
        <taxon>Bacteria</taxon>
        <taxon>Pseudomonadati</taxon>
        <taxon>Pseudomonadota</taxon>
        <taxon>Alphaproteobacteria</taxon>
        <taxon>Hyphomicrobiales</taxon>
        <taxon>Phyllobacteriaceae</taxon>
        <taxon>Aquamicrobium</taxon>
    </lineage>
</organism>
<evidence type="ECO:0000313" key="2">
    <source>
        <dbReference type="Proteomes" id="UP001595583"/>
    </source>
</evidence>
<protein>
    <submittedName>
        <fullName evidence="1">Uncharacterized protein</fullName>
    </submittedName>
</protein>
<gene>
    <name evidence="1" type="ORF">ACFOHJ_13300</name>
</gene>
<keyword evidence="2" id="KW-1185">Reference proteome</keyword>
<name>A0ABV7KA40_9HYPH</name>
<proteinExistence type="predicted"/>
<accession>A0ABV7KA40</accession>
<dbReference type="EMBL" id="JBHRTK010000012">
    <property type="protein sequence ID" value="MFC3207198.1"/>
    <property type="molecule type" value="Genomic_DNA"/>
</dbReference>
<comment type="caution">
    <text evidence="1">The sequence shown here is derived from an EMBL/GenBank/DDBJ whole genome shotgun (WGS) entry which is preliminary data.</text>
</comment>
<dbReference type="Proteomes" id="UP001595583">
    <property type="component" value="Unassembled WGS sequence"/>
</dbReference>
<evidence type="ECO:0000313" key="1">
    <source>
        <dbReference type="EMBL" id="MFC3207198.1"/>
    </source>
</evidence>
<reference evidence="2" key="1">
    <citation type="journal article" date="2019" name="Int. J. Syst. Evol. Microbiol.">
        <title>The Global Catalogue of Microorganisms (GCM) 10K type strain sequencing project: providing services to taxonomists for standard genome sequencing and annotation.</title>
        <authorList>
            <consortium name="The Broad Institute Genomics Platform"/>
            <consortium name="The Broad Institute Genome Sequencing Center for Infectious Disease"/>
            <person name="Wu L."/>
            <person name="Ma J."/>
        </authorList>
    </citation>
    <scope>NUCLEOTIDE SEQUENCE [LARGE SCALE GENOMIC DNA]</scope>
    <source>
        <strain evidence="2">KCTC 52165</strain>
    </source>
</reference>
<dbReference type="RefSeq" id="WP_378221139.1">
    <property type="nucleotide sequence ID" value="NZ_JBHRTK010000012.1"/>
</dbReference>
<sequence>MPSTLEAVDAVARHLGFDPHRAKAVARSLTEDGALPAGAPGRSPELKPNHVIDLVLGCAVDAPLRAIAPAVGHYRAMLPGGANLDTAPAGIVRTAGDALDIWADVAIYGDSDVLRHDLIEVVANWGEIAIQTGDVVSRFVPAGTLAAHWRDSGHRRSVTINGAALVDCLHSLFGETHDR</sequence>